<accession>A0A086MQS1</accession>
<dbReference type="HOGENOM" id="CLU_070456_1_2_11"/>
<dbReference type="GO" id="GO:0008610">
    <property type="term" value="P:lipid biosynthetic process"/>
    <property type="evidence" value="ECO:0007669"/>
    <property type="project" value="TreeGrafter"/>
</dbReference>
<dbReference type="PANTHER" id="PTHR11487">
    <property type="entry name" value="THIOESTERASE"/>
    <property type="match status" value="1"/>
</dbReference>
<reference evidence="3 4" key="1">
    <citation type="submission" date="2014-05" db="EMBL/GenBank/DDBJ databases">
        <title>Complete genome sequence of the Streptomyces mutabilis TRM45540.</title>
        <authorList>
            <person name="Luo X."/>
            <person name="Zhang L."/>
        </authorList>
    </citation>
    <scope>NUCLEOTIDE SEQUENCE [LARGE SCALE GENOMIC DNA]</scope>
    <source>
        <strain evidence="3 4">TRM45540</strain>
    </source>
</reference>
<dbReference type="STRING" id="1915400.FM21_35275"/>
<dbReference type="RefSeq" id="WP_043386255.1">
    <property type="nucleotide sequence ID" value="NZ_BMTT01000003.1"/>
</dbReference>
<dbReference type="Gene3D" id="3.40.50.1820">
    <property type="entry name" value="alpha/beta hydrolase"/>
    <property type="match status" value="1"/>
</dbReference>
<evidence type="ECO:0000256" key="1">
    <source>
        <dbReference type="ARBA" id="ARBA00007169"/>
    </source>
</evidence>
<sequence length="259" mass="28481">MPLPGTDAERWLRRFRPNASARVRLVCFPHAGGSASFYHPVAMAHAGAADVVILQYPGRQDRRREPLMRSVAEYVGRVAPVLENERPLPTVFFGHSMGAVLAFETALALADTPAAPRAIMASGRRAPATHRDEQVHLRDDKGLLDELRQLNGTQADLLGDEEILRMTLPAVRSDYRVIETYQAVPDRTVDCPITVLVGDDDPKTTVAEAERWREHSTATAAFRMRTFPGGHFYLAAHQAEVNAELAATLSAVSRGPAIR</sequence>
<name>A0A086MQS1_9ACTN</name>
<dbReference type="EMBL" id="JNFQ01000008">
    <property type="protein sequence ID" value="KFG71239.1"/>
    <property type="molecule type" value="Genomic_DNA"/>
</dbReference>
<dbReference type="Proteomes" id="UP000029095">
    <property type="component" value="Unassembled WGS sequence"/>
</dbReference>
<feature type="domain" description="Thioesterase" evidence="2">
    <location>
        <begin position="24"/>
        <end position="241"/>
    </location>
</feature>
<dbReference type="Pfam" id="PF00975">
    <property type="entry name" value="Thioesterase"/>
    <property type="match status" value="1"/>
</dbReference>
<evidence type="ECO:0000259" key="2">
    <source>
        <dbReference type="Pfam" id="PF00975"/>
    </source>
</evidence>
<comment type="caution">
    <text evidence="3">The sequence shown here is derived from an EMBL/GenBank/DDBJ whole genome shotgun (WGS) entry which is preliminary data.</text>
</comment>
<evidence type="ECO:0000313" key="4">
    <source>
        <dbReference type="Proteomes" id="UP000029095"/>
    </source>
</evidence>
<protein>
    <submittedName>
        <fullName evidence="3">Oleoyl-ACP hydrolase</fullName>
    </submittedName>
</protein>
<gene>
    <name evidence="3" type="ORF">FM21_35275</name>
</gene>
<evidence type="ECO:0000313" key="3">
    <source>
        <dbReference type="EMBL" id="KFG71239.1"/>
    </source>
</evidence>
<comment type="similarity">
    <text evidence="1">Belongs to the thioesterase family.</text>
</comment>
<dbReference type="InterPro" id="IPR029058">
    <property type="entry name" value="AB_hydrolase_fold"/>
</dbReference>
<proteinExistence type="inferred from homology"/>
<dbReference type="SUPFAM" id="SSF53474">
    <property type="entry name" value="alpha/beta-Hydrolases"/>
    <property type="match status" value="1"/>
</dbReference>
<dbReference type="InterPro" id="IPR001031">
    <property type="entry name" value="Thioesterase"/>
</dbReference>
<keyword evidence="4" id="KW-1185">Reference proteome</keyword>
<organism evidence="3 4">
    <name type="scientific">Streptomyces mutabilis</name>
    <dbReference type="NCBI Taxonomy" id="67332"/>
    <lineage>
        <taxon>Bacteria</taxon>
        <taxon>Bacillati</taxon>
        <taxon>Actinomycetota</taxon>
        <taxon>Actinomycetes</taxon>
        <taxon>Kitasatosporales</taxon>
        <taxon>Streptomycetaceae</taxon>
        <taxon>Streptomyces</taxon>
    </lineage>
</organism>
<dbReference type="AlphaFoldDB" id="A0A086MQS1"/>
<keyword evidence="3" id="KW-0378">Hydrolase</keyword>
<dbReference type="GO" id="GO:0016787">
    <property type="term" value="F:hydrolase activity"/>
    <property type="evidence" value="ECO:0007669"/>
    <property type="project" value="UniProtKB-KW"/>
</dbReference>
<dbReference type="InterPro" id="IPR012223">
    <property type="entry name" value="TEII"/>
</dbReference>
<dbReference type="PANTHER" id="PTHR11487:SF0">
    <property type="entry name" value="S-ACYL FATTY ACID SYNTHASE THIOESTERASE, MEDIUM CHAIN"/>
    <property type="match status" value="1"/>
</dbReference>